<dbReference type="SUPFAM" id="SSF56219">
    <property type="entry name" value="DNase I-like"/>
    <property type="match status" value="1"/>
</dbReference>
<dbReference type="InterPro" id="IPR051916">
    <property type="entry name" value="GPI-anchor_lipid_remodeler"/>
</dbReference>
<name>A0A517MEP1_9BACT</name>
<keyword evidence="1" id="KW-0732">Signal</keyword>
<keyword evidence="3" id="KW-0378">Hydrolase</keyword>
<proteinExistence type="predicted"/>
<dbReference type="InterPro" id="IPR005135">
    <property type="entry name" value="Endo/exonuclease/phosphatase"/>
</dbReference>
<dbReference type="InterPro" id="IPR036691">
    <property type="entry name" value="Endo/exonu/phosph_ase_sf"/>
</dbReference>
<dbReference type="Gene3D" id="3.60.10.10">
    <property type="entry name" value="Endonuclease/exonuclease/phosphatase"/>
    <property type="match status" value="1"/>
</dbReference>
<protein>
    <submittedName>
        <fullName evidence="3">Endonuclease/Exonuclease/phosphatase family protein</fullName>
    </submittedName>
</protein>
<dbReference type="GO" id="GO:0004527">
    <property type="term" value="F:exonuclease activity"/>
    <property type="evidence" value="ECO:0007669"/>
    <property type="project" value="UniProtKB-KW"/>
</dbReference>
<organism evidence="3 4">
    <name type="scientific">Roseimaritima multifibrata</name>
    <dbReference type="NCBI Taxonomy" id="1930274"/>
    <lineage>
        <taxon>Bacteria</taxon>
        <taxon>Pseudomonadati</taxon>
        <taxon>Planctomycetota</taxon>
        <taxon>Planctomycetia</taxon>
        <taxon>Pirellulales</taxon>
        <taxon>Pirellulaceae</taxon>
        <taxon>Roseimaritima</taxon>
    </lineage>
</organism>
<feature type="chain" id="PRO_5021843598" evidence="1">
    <location>
        <begin position="28"/>
        <end position="284"/>
    </location>
</feature>
<dbReference type="GO" id="GO:0006506">
    <property type="term" value="P:GPI anchor biosynthetic process"/>
    <property type="evidence" value="ECO:0007669"/>
    <property type="project" value="TreeGrafter"/>
</dbReference>
<dbReference type="Proteomes" id="UP000320672">
    <property type="component" value="Chromosome"/>
</dbReference>
<dbReference type="GO" id="GO:0004519">
    <property type="term" value="F:endonuclease activity"/>
    <property type="evidence" value="ECO:0007669"/>
    <property type="project" value="UniProtKB-KW"/>
</dbReference>
<sequence precursor="true">MFQFRSIVASCCFLFAATSFLCSYVVAAETIESPADDQEHSFEGTLRVLSYNIHHAEGVDGKLDLVRIANLIKSVRADIVLLQEVDQEVARSESVDQPTQFGALTKMEFAFGKNIPLQGGGYGNAILSRWPIRDIQNHLLPNLENGEQRGVLSGVIEIGSAELPAIRVLATHFDHRRKDEERFQSAAKVTEMIIGTTEMPVLFGGDLNDDAESRTVKRLSENLVFTNQKPLPTIPVTKPTRQIDFIAYYPATAWKVLETTVLDEAIASDHRAILSVLEFQPNAK</sequence>
<dbReference type="Pfam" id="PF03372">
    <property type="entry name" value="Exo_endo_phos"/>
    <property type="match status" value="1"/>
</dbReference>
<feature type="domain" description="Endonuclease/exonuclease/phosphatase" evidence="2">
    <location>
        <begin position="49"/>
        <end position="270"/>
    </location>
</feature>
<dbReference type="PANTHER" id="PTHR14859:SF15">
    <property type="entry name" value="ENDONUCLEASE_EXONUCLEASE_PHOSPHATASE DOMAIN-CONTAINING PROTEIN"/>
    <property type="match status" value="1"/>
</dbReference>
<dbReference type="RefSeq" id="WP_145351532.1">
    <property type="nucleotide sequence ID" value="NZ_CP036262.1"/>
</dbReference>
<accession>A0A517MEP1</accession>
<keyword evidence="3" id="KW-0540">Nuclease</keyword>
<evidence type="ECO:0000259" key="2">
    <source>
        <dbReference type="Pfam" id="PF03372"/>
    </source>
</evidence>
<dbReference type="EMBL" id="CP036262">
    <property type="protein sequence ID" value="QDS93348.1"/>
    <property type="molecule type" value="Genomic_DNA"/>
</dbReference>
<evidence type="ECO:0000256" key="1">
    <source>
        <dbReference type="SAM" id="SignalP"/>
    </source>
</evidence>
<feature type="signal peptide" evidence="1">
    <location>
        <begin position="1"/>
        <end position="27"/>
    </location>
</feature>
<evidence type="ECO:0000313" key="3">
    <source>
        <dbReference type="EMBL" id="QDS93348.1"/>
    </source>
</evidence>
<evidence type="ECO:0000313" key="4">
    <source>
        <dbReference type="Proteomes" id="UP000320672"/>
    </source>
</evidence>
<dbReference type="GO" id="GO:0016020">
    <property type="term" value="C:membrane"/>
    <property type="evidence" value="ECO:0007669"/>
    <property type="project" value="GOC"/>
</dbReference>
<dbReference type="KEGG" id="rml:FF011L_21110"/>
<dbReference type="PANTHER" id="PTHR14859">
    <property type="entry name" value="CALCOFLUOR WHITE HYPERSENSITIVE PROTEIN PRECURSOR"/>
    <property type="match status" value="1"/>
</dbReference>
<keyword evidence="3" id="KW-0269">Exonuclease</keyword>
<dbReference type="OrthoDB" id="155529at2"/>
<gene>
    <name evidence="3" type="ORF">FF011L_21110</name>
</gene>
<keyword evidence="3" id="KW-0255">Endonuclease</keyword>
<reference evidence="3 4" key="1">
    <citation type="submission" date="2019-02" db="EMBL/GenBank/DDBJ databases">
        <title>Deep-cultivation of Planctomycetes and their phenomic and genomic characterization uncovers novel biology.</title>
        <authorList>
            <person name="Wiegand S."/>
            <person name="Jogler M."/>
            <person name="Boedeker C."/>
            <person name="Pinto D."/>
            <person name="Vollmers J."/>
            <person name="Rivas-Marin E."/>
            <person name="Kohn T."/>
            <person name="Peeters S.H."/>
            <person name="Heuer A."/>
            <person name="Rast P."/>
            <person name="Oberbeckmann S."/>
            <person name="Bunk B."/>
            <person name="Jeske O."/>
            <person name="Meyerdierks A."/>
            <person name="Storesund J.E."/>
            <person name="Kallscheuer N."/>
            <person name="Luecker S."/>
            <person name="Lage O.M."/>
            <person name="Pohl T."/>
            <person name="Merkel B.J."/>
            <person name="Hornburger P."/>
            <person name="Mueller R.-W."/>
            <person name="Bruemmer F."/>
            <person name="Labrenz M."/>
            <person name="Spormann A.M."/>
            <person name="Op den Camp H."/>
            <person name="Overmann J."/>
            <person name="Amann R."/>
            <person name="Jetten M.S.M."/>
            <person name="Mascher T."/>
            <person name="Medema M.H."/>
            <person name="Devos D.P."/>
            <person name="Kaster A.-K."/>
            <person name="Ovreas L."/>
            <person name="Rohde M."/>
            <person name="Galperin M.Y."/>
            <person name="Jogler C."/>
        </authorList>
    </citation>
    <scope>NUCLEOTIDE SEQUENCE [LARGE SCALE GENOMIC DNA]</scope>
    <source>
        <strain evidence="3 4">FF011L</strain>
    </source>
</reference>
<keyword evidence="4" id="KW-1185">Reference proteome</keyword>
<dbReference type="AlphaFoldDB" id="A0A517MEP1"/>